<evidence type="ECO:0000313" key="3">
    <source>
        <dbReference type="EMBL" id="CAG4895678.1"/>
    </source>
</evidence>
<gene>
    <name evidence="3" type="ORF">LMG31841_02202</name>
</gene>
<dbReference type="AlphaFoldDB" id="A0A9N8RWI4"/>
<feature type="compositionally biased region" description="Polar residues" evidence="1">
    <location>
        <begin position="55"/>
        <end position="68"/>
    </location>
</feature>
<accession>A0A9N8RWI4</accession>
<evidence type="ECO:0000256" key="1">
    <source>
        <dbReference type="SAM" id="MobiDB-lite"/>
    </source>
</evidence>
<feature type="signal peptide" evidence="2">
    <location>
        <begin position="1"/>
        <end position="26"/>
    </location>
</feature>
<protein>
    <recommendedName>
        <fullName evidence="5">Lipoprotein</fullName>
    </recommendedName>
</protein>
<dbReference type="RefSeq" id="WP_228876336.1">
    <property type="nucleotide sequence ID" value="NZ_CAJQYX010000001.1"/>
</dbReference>
<organism evidence="3 4">
    <name type="scientific">Paraburkholderia saeva</name>
    <dbReference type="NCBI Taxonomy" id="2777537"/>
    <lineage>
        <taxon>Bacteria</taxon>
        <taxon>Pseudomonadati</taxon>
        <taxon>Pseudomonadota</taxon>
        <taxon>Betaproteobacteria</taxon>
        <taxon>Burkholderiales</taxon>
        <taxon>Burkholderiaceae</taxon>
        <taxon>Paraburkholderia</taxon>
    </lineage>
</organism>
<keyword evidence="2" id="KW-0732">Signal</keyword>
<evidence type="ECO:0000256" key="2">
    <source>
        <dbReference type="SAM" id="SignalP"/>
    </source>
</evidence>
<comment type="caution">
    <text evidence="3">The sequence shown here is derived from an EMBL/GenBank/DDBJ whole genome shotgun (WGS) entry which is preliminary data.</text>
</comment>
<feature type="region of interest" description="Disordered" evidence="1">
    <location>
        <begin position="24"/>
        <end position="94"/>
    </location>
</feature>
<feature type="compositionally biased region" description="Gly residues" evidence="1">
    <location>
        <begin position="27"/>
        <end position="42"/>
    </location>
</feature>
<keyword evidence="4" id="KW-1185">Reference proteome</keyword>
<feature type="chain" id="PRO_5040104961" description="Lipoprotein" evidence="2">
    <location>
        <begin position="27"/>
        <end position="94"/>
    </location>
</feature>
<sequence>MQNVTLKVVLVCSAAASLFASTTTFAQGGGNGNGGSGGGGSHGAATAGMTYHSEPVNSPWNQDPSRMSQRGGMADDSMPGMMPDTNAMPAKPVQ</sequence>
<evidence type="ECO:0008006" key="5">
    <source>
        <dbReference type="Google" id="ProtNLM"/>
    </source>
</evidence>
<name>A0A9N8RWI4_9BURK</name>
<evidence type="ECO:0000313" key="4">
    <source>
        <dbReference type="Proteomes" id="UP000789704"/>
    </source>
</evidence>
<dbReference type="Proteomes" id="UP000789704">
    <property type="component" value="Unassembled WGS sequence"/>
</dbReference>
<reference evidence="3" key="1">
    <citation type="submission" date="2021-04" db="EMBL/GenBank/DDBJ databases">
        <authorList>
            <person name="Vanwijnsberghe S."/>
        </authorList>
    </citation>
    <scope>NUCLEOTIDE SEQUENCE</scope>
    <source>
        <strain evidence="3">LMG 31841</strain>
    </source>
</reference>
<dbReference type="EMBL" id="CAJQZC010000003">
    <property type="protein sequence ID" value="CAG4895678.1"/>
    <property type="molecule type" value="Genomic_DNA"/>
</dbReference>
<proteinExistence type="predicted"/>